<dbReference type="RefSeq" id="WP_182537150.1">
    <property type="nucleotide sequence ID" value="NZ_JACGXA010000001.1"/>
</dbReference>
<feature type="chain" id="PRO_5038492044" evidence="1">
    <location>
        <begin position="25"/>
        <end position="459"/>
    </location>
</feature>
<name>A0A7W3P8M3_9ACTN</name>
<proteinExistence type="predicted"/>
<evidence type="ECO:0000313" key="2">
    <source>
        <dbReference type="EMBL" id="MBA8802603.1"/>
    </source>
</evidence>
<gene>
    <name evidence="2" type="ORF">FB382_000894</name>
</gene>
<dbReference type="NCBIfam" id="NF040603">
    <property type="entry name" value="choice_anch_P"/>
    <property type="match status" value="1"/>
</dbReference>
<evidence type="ECO:0000256" key="1">
    <source>
        <dbReference type="SAM" id="SignalP"/>
    </source>
</evidence>
<accession>A0A7W3P8M3</accession>
<evidence type="ECO:0000313" key="3">
    <source>
        <dbReference type="Proteomes" id="UP000580910"/>
    </source>
</evidence>
<dbReference type="PROSITE" id="PS51318">
    <property type="entry name" value="TAT"/>
    <property type="match status" value="1"/>
</dbReference>
<keyword evidence="3" id="KW-1185">Reference proteome</keyword>
<sequence>MTTSMRRAVAASAALAAALAGALAGGTPAEAHHGSDGTTGKPMPTNFGFKGDVFGVKLLLENVEQRSVKDAYAQQRCTRYAGREVVKSSTAAVPDNPLINVSATTSRTRTYRDADTGTYGVRGSSAISDVEIGGDVGGQQTPTISIKGFTTSSDAFHSAKGFGHREALDFASFQIAHLSDSVPVPPELQDLLDAIDSTTGDVVGQVIDVLQSANTPIEIPGLGSISLGTNKGSTGSHFAISESYALKINVDANGQNQTLQLGRARTRIGSPTPGGVFRSIAMGMDAYALNNTLHLGNIQQRSIPCEGTGGKVKHQHVDSASLALGVIVNLTGIDYRFKGDQNADGTASGFTSSHIDKVEIPAVNLELDDVNGKVAVDHRHRTGAVGRTITFSVGKILVNGEEQPVPAPGKSLTFQGGVIETRIVKSNFYGSEVHAVRVTLTDFDSVLDFGWAAAHVFPR</sequence>
<dbReference type="EMBL" id="JACGXA010000001">
    <property type="protein sequence ID" value="MBA8802603.1"/>
    <property type="molecule type" value="Genomic_DNA"/>
</dbReference>
<dbReference type="Proteomes" id="UP000580910">
    <property type="component" value="Unassembled WGS sequence"/>
</dbReference>
<organism evidence="2 3">
    <name type="scientific">Nocardioides ginsengisegetis</name>
    <dbReference type="NCBI Taxonomy" id="661491"/>
    <lineage>
        <taxon>Bacteria</taxon>
        <taxon>Bacillati</taxon>
        <taxon>Actinomycetota</taxon>
        <taxon>Actinomycetes</taxon>
        <taxon>Propionibacteriales</taxon>
        <taxon>Nocardioidaceae</taxon>
        <taxon>Nocardioides</taxon>
    </lineage>
</organism>
<comment type="caution">
    <text evidence="2">The sequence shown here is derived from an EMBL/GenBank/DDBJ whole genome shotgun (WGS) entry which is preliminary data.</text>
</comment>
<dbReference type="AlphaFoldDB" id="A0A7W3P8M3"/>
<protein>
    <submittedName>
        <fullName evidence="2">Uncharacterized protein</fullName>
    </submittedName>
</protein>
<feature type="signal peptide" evidence="1">
    <location>
        <begin position="1"/>
        <end position="24"/>
    </location>
</feature>
<keyword evidence="1" id="KW-0732">Signal</keyword>
<reference evidence="2 3" key="1">
    <citation type="submission" date="2020-07" db="EMBL/GenBank/DDBJ databases">
        <title>Sequencing the genomes of 1000 actinobacteria strains.</title>
        <authorList>
            <person name="Klenk H.-P."/>
        </authorList>
    </citation>
    <scope>NUCLEOTIDE SEQUENCE [LARGE SCALE GENOMIC DNA]</scope>
    <source>
        <strain evidence="2 3">DSM 21349</strain>
    </source>
</reference>
<dbReference type="InterPro" id="IPR006311">
    <property type="entry name" value="TAT_signal"/>
</dbReference>